<name>A0A816CUM5_9BILA</name>
<accession>A0A816CUM5</accession>
<dbReference type="AlphaFoldDB" id="A0A816CUM5"/>
<feature type="non-terminal residue" evidence="1">
    <location>
        <position position="1"/>
    </location>
</feature>
<dbReference type="Proteomes" id="UP000663829">
    <property type="component" value="Unassembled WGS sequence"/>
</dbReference>
<protein>
    <submittedName>
        <fullName evidence="1">Uncharacterized protein</fullName>
    </submittedName>
</protein>
<organism evidence="1 3">
    <name type="scientific">Didymodactylos carnosus</name>
    <dbReference type="NCBI Taxonomy" id="1234261"/>
    <lineage>
        <taxon>Eukaryota</taxon>
        <taxon>Metazoa</taxon>
        <taxon>Spiralia</taxon>
        <taxon>Gnathifera</taxon>
        <taxon>Rotifera</taxon>
        <taxon>Eurotatoria</taxon>
        <taxon>Bdelloidea</taxon>
        <taxon>Philodinida</taxon>
        <taxon>Philodinidae</taxon>
        <taxon>Didymodactylos</taxon>
    </lineage>
</organism>
<comment type="caution">
    <text evidence="1">The sequence shown here is derived from an EMBL/GenBank/DDBJ whole genome shotgun (WGS) entry which is preliminary data.</text>
</comment>
<dbReference type="Proteomes" id="UP000681722">
    <property type="component" value="Unassembled WGS sequence"/>
</dbReference>
<evidence type="ECO:0000313" key="1">
    <source>
        <dbReference type="EMBL" id="CAF1629894.1"/>
    </source>
</evidence>
<keyword evidence="3" id="KW-1185">Reference proteome</keyword>
<dbReference type="EMBL" id="CAJNOQ010043292">
    <property type="protein sequence ID" value="CAF1629894.1"/>
    <property type="molecule type" value="Genomic_DNA"/>
</dbReference>
<evidence type="ECO:0000313" key="2">
    <source>
        <dbReference type="EMBL" id="CAF4527728.1"/>
    </source>
</evidence>
<evidence type="ECO:0000313" key="3">
    <source>
        <dbReference type="Proteomes" id="UP000663829"/>
    </source>
</evidence>
<dbReference type="EMBL" id="CAJOBC010111063">
    <property type="protein sequence ID" value="CAF4527728.1"/>
    <property type="molecule type" value="Genomic_DNA"/>
</dbReference>
<gene>
    <name evidence="1" type="ORF">GPM918_LOCUS44285</name>
    <name evidence="2" type="ORF">SRO942_LOCUS46062</name>
</gene>
<sequence length="86" mass="9853">MQCIPVQIDEPFDDEPKAANLPFSKTVMFKRSDGKEIDLLAITATDMTKPTLYVTTMMNSVFIDYDDLQGLDQYNADNDERVIIMR</sequence>
<proteinExistence type="predicted"/>
<reference evidence="1" key="1">
    <citation type="submission" date="2021-02" db="EMBL/GenBank/DDBJ databases">
        <authorList>
            <person name="Nowell W R."/>
        </authorList>
    </citation>
    <scope>NUCLEOTIDE SEQUENCE</scope>
</reference>